<keyword evidence="19" id="KW-1185">Reference proteome</keyword>
<dbReference type="GO" id="GO:0004581">
    <property type="term" value="F:dolichyl-phosphate beta-glucosyltransferase activity"/>
    <property type="evidence" value="ECO:0007669"/>
    <property type="project" value="UniProtKB-EC"/>
</dbReference>
<evidence type="ECO:0000256" key="2">
    <source>
        <dbReference type="ARBA" id="ARBA00004389"/>
    </source>
</evidence>
<keyword evidence="8 15" id="KW-0812">Transmembrane</keyword>
<evidence type="ECO:0000256" key="13">
    <source>
        <dbReference type="ARBA" id="ARBA00045097"/>
    </source>
</evidence>
<sequence length="464" mass="49898">MSTTDGTALVPRPAPGQTTTQVPAPVVDLLIPVHNEAHDLPHAVARARAFLDRELPWPARLTIVDNASTDDTWAIARRLAAEIPGVAAVRLDRKGRGLALSTVWRADAAHIPVLAYMDVDLSTDLRGLAPLVAPLVSGHSDVAIGTRLARGSHVRRGPTREFISRSYNLLLHTLLGVRFSDAQCGFKAITADAARALLPQVHDTQWFFDTELLVIAEKAGLRIHEVPVDWVDDPDSRVDIPRTVREDLAGIARLAGALLGGRIPLEAIRQAVHPPMATDHDEAPHDGLLGQIVRFAVVGLASTVLYTLLLLGLMPLAGAQAANLLALLLSTLANTQANRWFTFGVHGRRRALVHQGQGLVVFLVGWLLTAIALQLTAGLAPVWQAVAATVANLLATLVKFLLFRHWVFRPHRPATTTDAGVGPARHSPARDALLDDQDATPAALPTPADRPDGTADTSDTMEHR</sequence>
<evidence type="ECO:0000256" key="10">
    <source>
        <dbReference type="ARBA" id="ARBA00022968"/>
    </source>
</evidence>
<name>A0A7C8BMW0_9MICO</name>
<dbReference type="EMBL" id="WBKA01000005">
    <property type="protein sequence ID" value="KAB1631749.1"/>
    <property type="molecule type" value="Genomic_DNA"/>
</dbReference>
<dbReference type="GO" id="GO:0016020">
    <property type="term" value="C:membrane"/>
    <property type="evidence" value="ECO:0007669"/>
    <property type="project" value="UniProtKB-SubCell"/>
</dbReference>
<keyword evidence="12 15" id="KW-0472">Membrane</keyword>
<dbReference type="InterPro" id="IPR007267">
    <property type="entry name" value="GtrA_DPMS_TM"/>
</dbReference>
<dbReference type="AlphaFoldDB" id="A0A7C8BMW0"/>
<evidence type="ECO:0000256" key="11">
    <source>
        <dbReference type="ARBA" id="ARBA00022989"/>
    </source>
</evidence>
<dbReference type="InterPro" id="IPR029044">
    <property type="entry name" value="Nucleotide-diphossugar_trans"/>
</dbReference>
<gene>
    <name evidence="18" type="ORF">F8O02_07370</name>
</gene>
<evidence type="ECO:0000256" key="5">
    <source>
        <dbReference type="ARBA" id="ARBA00012583"/>
    </source>
</evidence>
<dbReference type="SUPFAM" id="SSF53448">
    <property type="entry name" value="Nucleotide-diphospho-sugar transferases"/>
    <property type="match status" value="1"/>
</dbReference>
<keyword evidence="11 15" id="KW-1133">Transmembrane helix</keyword>
<feature type="region of interest" description="Disordered" evidence="14">
    <location>
        <begin position="1"/>
        <end position="21"/>
    </location>
</feature>
<keyword evidence="9" id="KW-0256">Endoplasmic reticulum</keyword>
<comment type="similarity">
    <text evidence="4">Belongs to the glycosyltransferase 2 family.</text>
</comment>
<evidence type="ECO:0000256" key="7">
    <source>
        <dbReference type="ARBA" id="ARBA00022679"/>
    </source>
</evidence>
<dbReference type="RefSeq" id="WP_158036602.1">
    <property type="nucleotide sequence ID" value="NZ_BAAAZV010000011.1"/>
</dbReference>
<proteinExistence type="inferred from homology"/>
<evidence type="ECO:0000256" key="4">
    <source>
        <dbReference type="ARBA" id="ARBA00006739"/>
    </source>
</evidence>
<protein>
    <recommendedName>
        <fullName evidence="5">dolichyl-phosphate beta-glucosyltransferase</fullName>
        <ecNumber evidence="5">2.4.1.117</ecNumber>
    </recommendedName>
</protein>
<dbReference type="InterPro" id="IPR035518">
    <property type="entry name" value="DPG_synthase"/>
</dbReference>
<dbReference type="InterPro" id="IPR001173">
    <property type="entry name" value="Glyco_trans_2-like"/>
</dbReference>
<evidence type="ECO:0000256" key="8">
    <source>
        <dbReference type="ARBA" id="ARBA00022692"/>
    </source>
</evidence>
<feature type="region of interest" description="Disordered" evidence="14">
    <location>
        <begin position="416"/>
        <end position="464"/>
    </location>
</feature>
<feature type="domain" description="Glycosyltransferase 2-like" evidence="16">
    <location>
        <begin position="30"/>
        <end position="194"/>
    </location>
</feature>
<evidence type="ECO:0000256" key="1">
    <source>
        <dbReference type="ARBA" id="ARBA00004141"/>
    </source>
</evidence>
<dbReference type="Gene3D" id="3.90.550.10">
    <property type="entry name" value="Spore Coat Polysaccharide Biosynthesis Protein SpsA, Chain A"/>
    <property type="match status" value="1"/>
</dbReference>
<evidence type="ECO:0000256" key="3">
    <source>
        <dbReference type="ARBA" id="ARBA00004922"/>
    </source>
</evidence>
<comment type="caution">
    <text evidence="18">The sequence shown here is derived from an EMBL/GenBank/DDBJ whole genome shotgun (WGS) entry which is preliminary data.</text>
</comment>
<comment type="catalytic activity">
    <reaction evidence="13">
        <text>a di-trans,poly-cis-dolichyl phosphate + UDP-alpha-D-glucose = a di-trans,poly-cis-dolichyl beta-D-glucosyl phosphate + UDP</text>
        <dbReference type="Rhea" id="RHEA:15401"/>
        <dbReference type="Rhea" id="RHEA-COMP:19498"/>
        <dbReference type="Rhea" id="RHEA-COMP:19502"/>
        <dbReference type="ChEBI" id="CHEBI:57525"/>
        <dbReference type="ChEBI" id="CHEBI:57683"/>
        <dbReference type="ChEBI" id="CHEBI:58223"/>
        <dbReference type="ChEBI" id="CHEBI:58885"/>
        <dbReference type="EC" id="2.4.1.117"/>
    </reaction>
    <physiologicalReaction direction="left-to-right" evidence="13">
        <dbReference type="Rhea" id="RHEA:15402"/>
    </physiologicalReaction>
</comment>
<evidence type="ECO:0000313" key="19">
    <source>
        <dbReference type="Proteomes" id="UP000481339"/>
    </source>
</evidence>
<feature type="transmembrane region" description="Helical" evidence="15">
    <location>
        <begin position="382"/>
        <end position="402"/>
    </location>
</feature>
<keyword evidence="6" id="KW-0328">Glycosyltransferase</keyword>
<accession>A0A7C8BMW0</accession>
<evidence type="ECO:0000256" key="6">
    <source>
        <dbReference type="ARBA" id="ARBA00022676"/>
    </source>
</evidence>
<reference evidence="18 19" key="1">
    <citation type="submission" date="2019-09" db="EMBL/GenBank/DDBJ databases">
        <title>Phylogeny of genus Pseudoclavibacter and closely related genus.</title>
        <authorList>
            <person name="Li Y."/>
        </authorList>
    </citation>
    <scope>NUCLEOTIDE SEQUENCE [LARGE SCALE GENOMIC DNA]</scope>
    <source>
        <strain evidence="18 19">JCM 16921</strain>
    </source>
</reference>
<comment type="pathway">
    <text evidence="3">Protein modification; protein glycosylation.</text>
</comment>
<evidence type="ECO:0000256" key="9">
    <source>
        <dbReference type="ARBA" id="ARBA00022824"/>
    </source>
</evidence>
<feature type="transmembrane region" description="Helical" evidence="15">
    <location>
        <begin position="292"/>
        <end position="311"/>
    </location>
</feature>
<dbReference type="Pfam" id="PF00535">
    <property type="entry name" value="Glycos_transf_2"/>
    <property type="match status" value="1"/>
</dbReference>
<dbReference type="CDD" id="cd04188">
    <property type="entry name" value="DPG_synthase"/>
    <property type="match status" value="1"/>
</dbReference>
<keyword evidence="7 18" id="KW-0808">Transferase</keyword>
<evidence type="ECO:0000313" key="18">
    <source>
        <dbReference type="EMBL" id="KAB1631749.1"/>
    </source>
</evidence>
<evidence type="ECO:0000259" key="17">
    <source>
        <dbReference type="Pfam" id="PF04138"/>
    </source>
</evidence>
<dbReference type="PANTHER" id="PTHR10859:SF91">
    <property type="entry name" value="DOLICHYL-PHOSPHATE BETA-GLUCOSYLTRANSFERASE"/>
    <property type="match status" value="1"/>
</dbReference>
<dbReference type="Pfam" id="PF04138">
    <property type="entry name" value="GtrA_DPMS_TM"/>
    <property type="match status" value="1"/>
</dbReference>
<dbReference type="PANTHER" id="PTHR10859">
    <property type="entry name" value="GLYCOSYL TRANSFERASE"/>
    <property type="match status" value="1"/>
</dbReference>
<dbReference type="EC" id="2.4.1.117" evidence="5"/>
<feature type="domain" description="GtrA/DPMS transmembrane" evidence="17">
    <location>
        <begin position="294"/>
        <end position="408"/>
    </location>
</feature>
<evidence type="ECO:0000256" key="14">
    <source>
        <dbReference type="SAM" id="MobiDB-lite"/>
    </source>
</evidence>
<feature type="transmembrane region" description="Helical" evidence="15">
    <location>
        <begin position="358"/>
        <end position="376"/>
    </location>
</feature>
<evidence type="ECO:0000256" key="15">
    <source>
        <dbReference type="SAM" id="Phobius"/>
    </source>
</evidence>
<evidence type="ECO:0000259" key="16">
    <source>
        <dbReference type="Pfam" id="PF00535"/>
    </source>
</evidence>
<dbReference type="OrthoDB" id="2369748at2"/>
<organism evidence="18 19">
    <name type="scientific">Pseudoclavibacter caeni</name>
    <dbReference type="NCBI Taxonomy" id="908846"/>
    <lineage>
        <taxon>Bacteria</taxon>
        <taxon>Bacillati</taxon>
        <taxon>Actinomycetota</taxon>
        <taxon>Actinomycetes</taxon>
        <taxon>Micrococcales</taxon>
        <taxon>Microbacteriaceae</taxon>
        <taxon>Pseudoclavibacter</taxon>
    </lineage>
</organism>
<dbReference type="GO" id="GO:0000271">
    <property type="term" value="P:polysaccharide biosynthetic process"/>
    <property type="evidence" value="ECO:0007669"/>
    <property type="project" value="InterPro"/>
</dbReference>
<keyword evidence="10" id="KW-0735">Signal-anchor</keyword>
<evidence type="ECO:0000256" key="12">
    <source>
        <dbReference type="ARBA" id="ARBA00023136"/>
    </source>
</evidence>
<comment type="subcellular location">
    <subcellularLocation>
        <location evidence="2">Endoplasmic reticulum membrane</location>
        <topology evidence="2">Single-pass membrane protein</topology>
    </subcellularLocation>
    <subcellularLocation>
        <location evidence="1">Membrane</location>
        <topology evidence="1">Multi-pass membrane protein</topology>
    </subcellularLocation>
</comment>
<dbReference type="Proteomes" id="UP000481339">
    <property type="component" value="Unassembled WGS sequence"/>
</dbReference>
<dbReference type="GO" id="GO:0006487">
    <property type="term" value="P:protein N-linked glycosylation"/>
    <property type="evidence" value="ECO:0007669"/>
    <property type="project" value="TreeGrafter"/>
</dbReference>